<feature type="compositionally biased region" description="Low complexity" evidence="5">
    <location>
        <begin position="388"/>
        <end position="411"/>
    </location>
</feature>
<feature type="transmembrane region" description="Helical" evidence="6">
    <location>
        <begin position="101"/>
        <end position="119"/>
    </location>
</feature>
<evidence type="ECO:0000313" key="9">
    <source>
        <dbReference type="Proteomes" id="UP001500320"/>
    </source>
</evidence>
<sequence length="411" mass="41212">MSTAPLQAVRARRAVSFFFILLGTVSGAWAARIPAVKTDLGLSDGQLSYGLLAIAVGLVVGMRFAGRLTDHFGSARVIVPAGVATALTVIPPGYAPTLPTLIAALFLYGVVNASLDVSMNAHGVEVERAYGRPIMSSFHGMFSIGGLIGAALGGLGALLGLGAGPTLAATGIPLALISVYAGRHLLPATRTRDTRDQAAPTRASWTGWIVLMGVVAFAGLVGEGAAVDWTSVYLYEDLHASETVAALGFAVFSVAMTVGRFAGDHLALKYGPVLLVRVSGVVAALGLGTALVIGSVPVAIAGFALFGLGLATIVPQVFSAAGNHDPARAGQAIAQVATVGYTGLVAGPAIIGSVSELTDLPTALAIPAVLAAFMAASAGALRPRTPSGRAAGRTGAEGTGTDTAPAARPDS</sequence>
<dbReference type="PROSITE" id="PS50850">
    <property type="entry name" value="MFS"/>
    <property type="match status" value="1"/>
</dbReference>
<dbReference type="PANTHER" id="PTHR23514:SF13">
    <property type="entry name" value="INNER MEMBRANE PROTEIN YBJJ"/>
    <property type="match status" value="1"/>
</dbReference>
<dbReference type="InterPro" id="IPR036259">
    <property type="entry name" value="MFS_trans_sf"/>
</dbReference>
<evidence type="ECO:0000256" key="3">
    <source>
        <dbReference type="ARBA" id="ARBA00022989"/>
    </source>
</evidence>
<dbReference type="Pfam" id="PF07690">
    <property type="entry name" value="MFS_1"/>
    <property type="match status" value="1"/>
</dbReference>
<protein>
    <submittedName>
        <fullName evidence="8">MFS transporter</fullName>
    </submittedName>
</protein>
<keyword evidence="4 6" id="KW-0472">Membrane</keyword>
<feature type="transmembrane region" description="Helical" evidence="6">
    <location>
        <begin position="46"/>
        <end position="65"/>
    </location>
</feature>
<comment type="subcellular location">
    <subcellularLocation>
        <location evidence="1">Cell membrane</location>
        <topology evidence="1">Multi-pass membrane protein</topology>
    </subcellularLocation>
</comment>
<feature type="transmembrane region" description="Helical" evidence="6">
    <location>
        <begin position="167"/>
        <end position="186"/>
    </location>
</feature>
<dbReference type="Proteomes" id="UP001500320">
    <property type="component" value="Unassembled WGS sequence"/>
</dbReference>
<gene>
    <name evidence="8" type="ORF">GCM10010466_25560</name>
</gene>
<feature type="transmembrane region" description="Helical" evidence="6">
    <location>
        <begin position="140"/>
        <end position="161"/>
    </location>
</feature>
<evidence type="ECO:0000259" key="7">
    <source>
        <dbReference type="PROSITE" id="PS50850"/>
    </source>
</evidence>
<dbReference type="RefSeq" id="WP_344859064.1">
    <property type="nucleotide sequence ID" value="NZ_BAAAUT010000017.1"/>
</dbReference>
<keyword evidence="3 6" id="KW-1133">Transmembrane helix</keyword>
<dbReference type="Gene3D" id="1.20.1250.20">
    <property type="entry name" value="MFS general substrate transporter like domains"/>
    <property type="match status" value="2"/>
</dbReference>
<feature type="transmembrane region" description="Helical" evidence="6">
    <location>
        <begin position="274"/>
        <end position="293"/>
    </location>
</feature>
<dbReference type="CDD" id="cd17393">
    <property type="entry name" value="MFS_MosC_like"/>
    <property type="match status" value="1"/>
</dbReference>
<keyword evidence="2 6" id="KW-0812">Transmembrane</keyword>
<evidence type="ECO:0000313" key="8">
    <source>
        <dbReference type="EMBL" id="GAA3133836.1"/>
    </source>
</evidence>
<dbReference type="InterPro" id="IPR051788">
    <property type="entry name" value="MFS_Transporter"/>
</dbReference>
<dbReference type="EMBL" id="BAAAUT010000017">
    <property type="protein sequence ID" value="GAA3133836.1"/>
    <property type="molecule type" value="Genomic_DNA"/>
</dbReference>
<feature type="transmembrane region" description="Helical" evidence="6">
    <location>
        <begin position="363"/>
        <end position="381"/>
    </location>
</feature>
<feature type="transmembrane region" description="Helical" evidence="6">
    <location>
        <begin position="332"/>
        <end position="351"/>
    </location>
</feature>
<evidence type="ECO:0000256" key="5">
    <source>
        <dbReference type="SAM" id="MobiDB-lite"/>
    </source>
</evidence>
<dbReference type="PANTHER" id="PTHR23514">
    <property type="entry name" value="BYPASS OF STOP CODON PROTEIN 6"/>
    <property type="match status" value="1"/>
</dbReference>
<name>A0ABP6N2J5_9ACTN</name>
<dbReference type="InterPro" id="IPR011701">
    <property type="entry name" value="MFS"/>
</dbReference>
<proteinExistence type="predicted"/>
<reference evidence="9" key="1">
    <citation type="journal article" date="2019" name="Int. J. Syst. Evol. Microbiol.">
        <title>The Global Catalogue of Microorganisms (GCM) 10K type strain sequencing project: providing services to taxonomists for standard genome sequencing and annotation.</title>
        <authorList>
            <consortium name="The Broad Institute Genomics Platform"/>
            <consortium name="The Broad Institute Genome Sequencing Center for Infectious Disease"/>
            <person name="Wu L."/>
            <person name="Ma J."/>
        </authorList>
    </citation>
    <scope>NUCLEOTIDE SEQUENCE [LARGE SCALE GENOMIC DNA]</scope>
    <source>
        <strain evidence="9">JCM 9373</strain>
    </source>
</reference>
<feature type="region of interest" description="Disordered" evidence="5">
    <location>
        <begin position="382"/>
        <end position="411"/>
    </location>
</feature>
<organism evidence="8 9">
    <name type="scientific">Planomonospora alba</name>
    <dbReference type="NCBI Taxonomy" id="161354"/>
    <lineage>
        <taxon>Bacteria</taxon>
        <taxon>Bacillati</taxon>
        <taxon>Actinomycetota</taxon>
        <taxon>Actinomycetes</taxon>
        <taxon>Streptosporangiales</taxon>
        <taxon>Streptosporangiaceae</taxon>
        <taxon>Planomonospora</taxon>
    </lineage>
</organism>
<accession>A0ABP6N2J5</accession>
<evidence type="ECO:0000256" key="2">
    <source>
        <dbReference type="ARBA" id="ARBA00022692"/>
    </source>
</evidence>
<evidence type="ECO:0000256" key="6">
    <source>
        <dbReference type="SAM" id="Phobius"/>
    </source>
</evidence>
<evidence type="ECO:0000256" key="1">
    <source>
        <dbReference type="ARBA" id="ARBA00004651"/>
    </source>
</evidence>
<feature type="transmembrane region" description="Helical" evidence="6">
    <location>
        <begin position="299"/>
        <end position="320"/>
    </location>
</feature>
<evidence type="ECO:0000256" key="4">
    <source>
        <dbReference type="ARBA" id="ARBA00023136"/>
    </source>
</evidence>
<keyword evidence="9" id="KW-1185">Reference proteome</keyword>
<dbReference type="InterPro" id="IPR020846">
    <property type="entry name" value="MFS_dom"/>
</dbReference>
<feature type="transmembrane region" description="Helical" evidence="6">
    <location>
        <begin position="77"/>
        <end position="95"/>
    </location>
</feature>
<feature type="domain" description="Major facilitator superfamily (MFS) profile" evidence="7">
    <location>
        <begin position="11"/>
        <end position="386"/>
    </location>
</feature>
<feature type="transmembrane region" description="Helical" evidence="6">
    <location>
        <begin position="207"/>
        <end position="232"/>
    </location>
</feature>
<dbReference type="SUPFAM" id="SSF103473">
    <property type="entry name" value="MFS general substrate transporter"/>
    <property type="match status" value="1"/>
</dbReference>
<feature type="transmembrane region" description="Helical" evidence="6">
    <location>
        <begin position="244"/>
        <end position="262"/>
    </location>
</feature>
<comment type="caution">
    <text evidence="8">The sequence shown here is derived from an EMBL/GenBank/DDBJ whole genome shotgun (WGS) entry which is preliminary data.</text>
</comment>